<dbReference type="EMBL" id="CP150951">
    <property type="protein sequence ID" value="WZC49972.1"/>
    <property type="molecule type" value="Genomic_DNA"/>
</dbReference>
<feature type="domain" description="EamA" evidence="2">
    <location>
        <begin position="147"/>
        <end position="278"/>
    </location>
</feature>
<proteinExistence type="predicted"/>
<dbReference type="InterPro" id="IPR037185">
    <property type="entry name" value="EmrE-like"/>
</dbReference>
<feature type="domain" description="EamA" evidence="2">
    <location>
        <begin position="3"/>
        <end position="132"/>
    </location>
</feature>
<evidence type="ECO:0000256" key="1">
    <source>
        <dbReference type="SAM" id="Phobius"/>
    </source>
</evidence>
<feature type="transmembrane region" description="Helical" evidence="1">
    <location>
        <begin position="145"/>
        <end position="163"/>
    </location>
</feature>
<accession>A0ABZ2V5Z7</accession>
<evidence type="ECO:0000313" key="4">
    <source>
        <dbReference type="Proteomes" id="UP001440612"/>
    </source>
</evidence>
<keyword evidence="4" id="KW-1185">Reference proteome</keyword>
<keyword evidence="1" id="KW-0472">Membrane</keyword>
<name>A0ABZ2V5Z7_9RHOB</name>
<feature type="transmembrane region" description="Helical" evidence="1">
    <location>
        <begin position="201"/>
        <end position="224"/>
    </location>
</feature>
<dbReference type="Proteomes" id="UP001440612">
    <property type="component" value="Chromosome"/>
</dbReference>
<evidence type="ECO:0000313" key="3">
    <source>
        <dbReference type="EMBL" id="WZC49972.1"/>
    </source>
</evidence>
<reference evidence="4" key="1">
    <citation type="submission" date="2024-04" db="EMBL/GenBank/DDBJ databases">
        <title>Phylogenomic analyses of a clade within the roseobacter group suggest taxonomic reassignments of species of the genera Aestuariivita, Citreicella, Loktanella, Nautella, Pelagibaca, Ruegeria, Thalassobius, Thiobacimonas and Tropicibacter, and the proposal o.</title>
        <authorList>
            <person name="Jeon C.O."/>
        </authorList>
    </citation>
    <scope>NUCLEOTIDE SEQUENCE [LARGE SCALE GENOMIC DNA]</scope>
    <source>
        <strain evidence="4">BS5-3</strain>
    </source>
</reference>
<feature type="transmembrane region" description="Helical" evidence="1">
    <location>
        <begin position="115"/>
        <end position="133"/>
    </location>
</feature>
<keyword evidence="1" id="KW-0812">Transmembrane</keyword>
<evidence type="ECO:0000259" key="2">
    <source>
        <dbReference type="Pfam" id="PF00892"/>
    </source>
</evidence>
<sequence length="280" mass="29543">MSLILGLIAAACWGLHDFCIRLTSQSTPISAAMIAVMIFGLLFQTTLLVATSNYTPLPPNSFAQILFAGVSFAAANCGLYVAFQRGPVWLAAPLVACFCVFSVGIAMFGGATVSVGQLTAVGVILCGITMIAVLADRDDDHETSYFWTIVSALICAAAFASTFHFGQSATELTNGLVSAIITRIVAIGVLLTGFWTLRLPLWPAVSSLGAFAVMGVLDGVAIFSIMSAGNHPNPEYASVTTAMYGLPTIWLAAFFLKERINAVQWLGCLIAFFGVGYLSL</sequence>
<dbReference type="RefSeq" id="WP_341368082.1">
    <property type="nucleotide sequence ID" value="NZ_CP150951.2"/>
</dbReference>
<protein>
    <submittedName>
        <fullName evidence="3">EamA family transporter</fullName>
    </submittedName>
</protein>
<feature type="transmembrane region" description="Helical" evidence="1">
    <location>
        <begin position="262"/>
        <end position="279"/>
    </location>
</feature>
<dbReference type="SUPFAM" id="SSF103481">
    <property type="entry name" value="Multidrug resistance efflux transporter EmrE"/>
    <property type="match status" value="1"/>
</dbReference>
<dbReference type="Pfam" id="PF00892">
    <property type="entry name" value="EamA"/>
    <property type="match status" value="2"/>
</dbReference>
<feature type="transmembrane region" description="Helical" evidence="1">
    <location>
        <begin position="62"/>
        <end position="83"/>
    </location>
</feature>
<organism evidence="3 4">
    <name type="scientific">Yoonia phaeophyticola</name>
    <dbReference type="NCBI Taxonomy" id="3137369"/>
    <lineage>
        <taxon>Bacteria</taxon>
        <taxon>Pseudomonadati</taxon>
        <taxon>Pseudomonadota</taxon>
        <taxon>Alphaproteobacteria</taxon>
        <taxon>Rhodobacterales</taxon>
        <taxon>Paracoccaceae</taxon>
        <taxon>Yoonia</taxon>
    </lineage>
</organism>
<keyword evidence="1" id="KW-1133">Transmembrane helix</keyword>
<dbReference type="InterPro" id="IPR000620">
    <property type="entry name" value="EamA_dom"/>
</dbReference>
<feature type="transmembrane region" description="Helical" evidence="1">
    <location>
        <begin position="89"/>
        <end position="108"/>
    </location>
</feature>
<gene>
    <name evidence="3" type="ORF">AABB29_04805</name>
</gene>
<feature type="transmembrane region" description="Helical" evidence="1">
    <location>
        <begin position="236"/>
        <end position="256"/>
    </location>
</feature>
<feature type="transmembrane region" description="Helical" evidence="1">
    <location>
        <begin position="29"/>
        <end position="50"/>
    </location>
</feature>
<feature type="transmembrane region" description="Helical" evidence="1">
    <location>
        <begin position="175"/>
        <end position="195"/>
    </location>
</feature>